<dbReference type="AlphaFoldDB" id="A0A4S8LGK7"/>
<dbReference type="OrthoDB" id="3233403at2759"/>
<proteinExistence type="predicted"/>
<sequence>MPRFTIAEAQSDYMSLGCTYLLAAHLVQPQNDDDSDSDDSQHDVDSKEEDWEEEDVEMGEDELEVIFQVIGTSLMAYGDGLDRDGECGPYFQYPKSKDYFDCCLNAADRNFRVGKPMFDHLVFMLEPNPIIHSTGQKPQRPVKYQLAAFLFRYGTLGSDVAGTAHKLGIGYGSVINYCRQVTRAIREMKSKFVGFTSETEQQTTMFHIEEATGFPGCIGSGDGSLIRFDEKPRTHGT</sequence>
<accession>A0A4S8LGK7</accession>
<organism evidence="2 3">
    <name type="scientific">Dendrothele bispora (strain CBS 962.96)</name>
    <dbReference type="NCBI Taxonomy" id="1314807"/>
    <lineage>
        <taxon>Eukaryota</taxon>
        <taxon>Fungi</taxon>
        <taxon>Dikarya</taxon>
        <taxon>Basidiomycota</taxon>
        <taxon>Agaricomycotina</taxon>
        <taxon>Agaricomycetes</taxon>
        <taxon>Agaricomycetidae</taxon>
        <taxon>Agaricales</taxon>
        <taxon>Agaricales incertae sedis</taxon>
        <taxon>Dendrothele</taxon>
    </lineage>
</organism>
<evidence type="ECO:0000313" key="2">
    <source>
        <dbReference type="EMBL" id="THU87950.1"/>
    </source>
</evidence>
<feature type="compositionally biased region" description="Acidic residues" evidence="1">
    <location>
        <begin position="46"/>
        <end position="57"/>
    </location>
</feature>
<evidence type="ECO:0000313" key="3">
    <source>
        <dbReference type="Proteomes" id="UP000297245"/>
    </source>
</evidence>
<feature type="region of interest" description="Disordered" evidence="1">
    <location>
        <begin position="29"/>
        <end position="57"/>
    </location>
</feature>
<keyword evidence="3" id="KW-1185">Reference proteome</keyword>
<dbReference type="Proteomes" id="UP000297245">
    <property type="component" value="Unassembled WGS sequence"/>
</dbReference>
<protein>
    <recommendedName>
        <fullName evidence="4">DDE Tnp4 domain-containing protein</fullName>
    </recommendedName>
</protein>
<name>A0A4S8LGK7_DENBC</name>
<evidence type="ECO:0000256" key="1">
    <source>
        <dbReference type="SAM" id="MobiDB-lite"/>
    </source>
</evidence>
<evidence type="ECO:0008006" key="4">
    <source>
        <dbReference type="Google" id="ProtNLM"/>
    </source>
</evidence>
<gene>
    <name evidence="2" type="ORF">K435DRAFT_866748</name>
</gene>
<reference evidence="2 3" key="1">
    <citation type="journal article" date="2019" name="Nat. Ecol. Evol.">
        <title>Megaphylogeny resolves global patterns of mushroom evolution.</title>
        <authorList>
            <person name="Varga T."/>
            <person name="Krizsan K."/>
            <person name="Foldi C."/>
            <person name="Dima B."/>
            <person name="Sanchez-Garcia M."/>
            <person name="Sanchez-Ramirez S."/>
            <person name="Szollosi G.J."/>
            <person name="Szarkandi J.G."/>
            <person name="Papp V."/>
            <person name="Albert L."/>
            <person name="Andreopoulos W."/>
            <person name="Angelini C."/>
            <person name="Antonin V."/>
            <person name="Barry K.W."/>
            <person name="Bougher N.L."/>
            <person name="Buchanan P."/>
            <person name="Buyck B."/>
            <person name="Bense V."/>
            <person name="Catcheside P."/>
            <person name="Chovatia M."/>
            <person name="Cooper J."/>
            <person name="Damon W."/>
            <person name="Desjardin D."/>
            <person name="Finy P."/>
            <person name="Geml J."/>
            <person name="Haridas S."/>
            <person name="Hughes K."/>
            <person name="Justo A."/>
            <person name="Karasinski D."/>
            <person name="Kautmanova I."/>
            <person name="Kiss B."/>
            <person name="Kocsube S."/>
            <person name="Kotiranta H."/>
            <person name="LaButti K.M."/>
            <person name="Lechner B.E."/>
            <person name="Liimatainen K."/>
            <person name="Lipzen A."/>
            <person name="Lukacs Z."/>
            <person name="Mihaltcheva S."/>
            <person name="Morgado L.N."/>
            <person name="Niskanen T."/>
            <person name="Noordeloos M.E."/>
            <person name="Ohm R.A."/>
            <person name="Ortiz-Santana B."/>
            <person name="Ovrebo C."/>
            <person name="Racz N."/>
            <person name="Riley R."/>
            <person name="Savchenko A."/>
            <person name="Shiryaev A."/>
            <person name="Soop K."/>
            <person name="Spirin V."/>
            <person name="Szebenyi C."/>
            <person name="Tomsovsky M."/>
            <person name="Tulloss R.E."/>
            <person name="Uehling J."/>
            <person name="Grigoriev I.V."/>
            <person name="Vagvolgyi C."/>
            <person name="Papp T."/>
            <person name="Martin F.M."/>
            <person name="Miettinen O."/>
            <person name="Hibbett D.S."/>
            <person name="Nagy L.G."/>
        </authorList>
    </citation>
    <scope>NUCLEOTIDE SEQUENCE [LARGE SCALE GENOMIC DNA]</scope>
    <source>
        <strain evidence="2 3">CBS 962.96</strain>
    </source>
</reference>
<dbReference type="EMBL" id="ML179428">
    <property type="protein sequence ID" value="THU87950.1"/>
    <property type="molecule type" value="Genomic_DNA"/>
</dbReference>